<dbReference type="Pfam" id="PF24883">
    <property type="entry name" value="NPHP3_N"/>
    <property type="match status" value="1"/>
</dbReference>
<evidence type="ECO:0000313" key="4">
    <source>
        <dbReference type="Proteomes" id="UP000184300"/>
    </source>
</evidence>
<dbReference type="STRING" id="1160497.A0A1L9VAK7"/>
<reference evidence="4" key="1">
    <citation type="journal article" date="2017" name="Genome Biol.">
        <title>Comparative genomics reveals high biological diversity and specific adaptations in the industrially and medically important fungal genus Aspergillus.</title>
        <authorList>
            <person name="de Vries R.P."/>
            <person name="Riley R."/>
            <person name="Wiebenga A."/>
            <person name="Aguilar-Osorio G."/>
            <person name="Amillis S."/>
            <person name="Uchima C.A."/>
            <person name="Anderluh G."/>
            <person name="Asadollahi M."/>
            <person name="Askin M."/>
            <person name="Barry K."/>
            <person name="Battaglia E."/>
            <person name="Bayram O."/>
            <person name="Benocci T."/>
            <person name="Braus-Stromeyer S.A."/>
            <person name="Caldana C."/>
            <person name="Canovas D."/>
            <person name="Cerqueira G.C."/>
            <person name="Chen F."/>
            <person name="Chen W."/>
            <person name="Choi C."/>
            <person name="Clum A."/>
            <person name="Dos Santos R.A."/>
            <person name="Damasio A.R."/>
            <person name="Diallinas G."/>
            <person name="Emri T."/>
            <person name="Fekete E."/>
            <person name="Flipphi M."/>
            <person name="Freyberg S."/>
            <person name="Gallo A."/>
            <person name="Gournas C."/>
            <person name="Habgood R."/>
            <person name="Hainaut M."/>
            <person name="Harispe M.L."/>
            <person name="Henrissat B."/>
            <person name="Hilden K.S."/>
            <person name="Hope R."/>
            <person name="Hossain A."/>
            <person name="Karabika E."/>
            <person name="Karaffa L."/>
            <person name="Karanyi Z."/>
            <person name="Krasevec N."/>
            <person name="Kuo A."/>
            <person name="Kusch H."/>
            <person name="LaButti K."/>
            <person name="Lagendijk E.L."/>
            <person name="Lapidus A."/>
            <person name="Levasseur A."/>
            <person name="Lindquist E."/>
            <person name="Lipzen A."/>
            <person name="Logrieco A.F."/>
            <person name="MacCabe A."/>
            <person name="Maekelae M.R."/>
            <person name="Malavazi I."/>
            <person name="Melin P."/>
            <person name="Meyer V."/>
            <person name="Mielnichuk N."/>
            <person name="Miskei M."/>
            <person name="Molnar A.P."/>
            <person name="Mule G."/>
            <person name="Ngan C.Y."/>
            <person name="Orejas M."/>
            <person name="Orosz E."/>
            <person name="Ouedraogo J.P."/>
            <person name="Overkamp K.M."/>
            <person name="Park H.-S."/>
            <person name="Perrone G."/>
            <person name="Piumi F."/>
            <person name="Punt P.J."/>
            <person name="Ram A.F."/>
            <person name="Ramon A."/>
            <person name="Rauscher S."/>
            <person name="Record E."/>
            <person name="Riano-Pachon D.M."/>
            <person name="Robert V."/>
            <person name="Roehrig J."/>
            <person name="Ruller R."/>
            <person name="Salamov A."/>
            <person name="Salih N.S."/>
            <person name="Samson R.A."/>
            <person name="Sandor E."/>
            <person name="Sanguinetti M."/>
            <person name="Schuetze T."/>
            <person name="Sepcic K."/>
            <person name="Shelest E."/>
            <person name="Sherlock G."/>
            <person name="Sophianopoulou V."/>
            <person name="Squina F.M."/>
            <person name="Sun H."/>
            <person name="Susca A."/>
            <person name="Todd R.B."/>
            <person name="Tsang A."/>
            <person name="Unkles S.E."/>
            <person name="van de Wiele N."/>
            <person name="van Rossen-Uffink D."/>
            <person name="Oliveira J.V."/>
            <person name="Vesth T.C."/>
            <person name="Visser J."/>
            <person name="Yu J.-H."/>
            <person name="Zhou M."/>
            <person name="Andersen M.R."/>
            <person name="Archer D.B."/>
            <person name="Baker S.E."/>
            <person name="Benoit I."/>
            <person name="Brakhage A.A."/>
            <person name="Braus G.H."/>
            <person name="Fischer R."/>
            <person name="Frisvad J.C."/>
            <person name="Goldman G.H."/>
            <person name="Houbraken J."/>
            <person name="Oakley B."/>
            <person name="Pocsi I."/>
            <person name="Scazzocchio C."/>
            <person name="Seiboth B."/>
            <person name="vanKuyk P.A."/>
            <person name="Wortman J."/>
            <person name="Dyer P.S."/>
            <person name="Grigoriev I.V."/>
        </authorList>
    </citation>
    <scope>NUCLEOTIDE SEQUENCE [LARGE SCALE GENOMIC DNA]</scope>
    <source>
        <strain evidence="4">CBS 516.65</strain>
    </source>
</reference>
<evidence type="ECO:0000259" key="2">
    <source>
        <dbReference type="Pfam" id="PF24883"/>
    </source>
</evidence>
<dbReference type="VEuPathDB" id="FungiDB:ASPGLDRAFT_808016"/>
<dbReference type="AlphaFoldDB" id="A0A1L9VAK7"/>
<evidence type="ECO:0000313" key="3">
    <source>
        <dbReference type="EMBL" id="OJJ80964.1"/>
    </source>
</evidence>
<keyword evidence="1" id="KW-0677">Repeat</keyword>
<sequence>MNHVFEARSSSANCRNPRHLLPTLARDLVDVIPEIRQSVCEAINGHHDIQDQALEHQWKHLIFNLLRLLRTRPPLTVVFILDALDECHAGTRDGHDDIQVIIRLLGQYQRGSAQGCVHSQQKYWLSFTDGRDHRRRTLPTRWLGDREWEETDTPS</sequence>
<keyword evidence="4" id="KW-1185">Reference proteome</keyword>
<dbReference type="EMBL" id="KV878908">
    <property type="protein sequence ID" value="OJJ80964.1"/>
    <property type="molecule type" value="Genomic_DNA"/>
</dbReference>
<dbReference type="InterPro" id="IPR056884">
    <property type="entry name" value="NPHP3-like_N"/>
</dbReference>
<protein>
    <recommendedName>
        <fullName evidence="2">Nephrocystin 3-like N-terminal domain-containing protein</fullName>
    </recommendedName>
</protein>
<feature type="domain" description="Nephrocystin 3-like N-terminal" evidence="2">
    <location>
        <begin position="8"/>
        <end position="105"/>
    </location>
</feature>
<organism evidence="3 4">
    <name type="scientific">Aspergillus glaucus CBS 516.65</name>
    <dbReference type="NCBI Taxonomy" id="1160497"/>
    <lineage>
        <taxon>Eukaryota</taxon>
        <taxon>Fungi</taxon>
        <taxon>Dikarya</taxon>
        <taxon>Ascomycota</taxon>
        <taxon>Pezizomycotina</taxon>
        <taxon>Eurotiomycetes</taxon>
        <taxon>Eurotiomycetidae</taxon>
        <taxon>Eurotiales</taxon>
        <taxon>Aspergillaceae</taxon>
        <taxon>Aspergillus</taxon>
        <taxon>Aspergillus subgen. Aspergillus</taxon>
    </lineage>
</organism>
<accession>A0A1L9VAK7</accession>
<dbReference type="OrthoDB" id="5967843at2759"/>
<dbReference type="GeneID" id="34466349"/>
<evidence type="ECO:0000256" key="1">
    <source>
        <dbReference type="ARBA" id="ARBA00022737"/>
    </source>
</evidence>
<gene>
    <name evidence="3" type="ORF">ASPGLDRAFT_808016</name>
</gene>
<dbReference type="RefSeq" id="XP_022397662.1">
    <property type="nucleotide sequence ID" value="XM_022550089.1"/>
</dbReference>
<proteinExistence type="predicted"/>
<name>A0A1L9VAK7_ASPGL</name>
<dbReference type="Proteomes" id="UP000184300">
    <property type="component" value="Unassembled WGS sequence"/>
</dbReference>